<keyword evidence="2" id="KW-1133">Transmembrane helix</keyword>
<evidence type="ECO:0000313" key="3">
    <source>
        <dbReference type="EMBL" id="SHN38986.1"/>
    </source>
</evidence>
<dbReference type="STRING" id="134849.SAMN05443668_106175"/>
<dbReference type="Pfam" id="PF06897">
    <property type="entry name" value="DUF1269"/>
    <property type="match status" value="1"/>
</dbReference>
<organism evidence="3 4">
    <name type="scientific">Cryptosporangium aurantiacum</name>
    <dbReference type="NCBI Taxonomy" id="134849"/>
    <lineage>
        <taxon>Bacteria</taxon>
        <taxon>Bacillati</taxon>
        <taxon>Actinomycetota</taxon>
        <taxon>Actinomycetes</taxon>
        <taxon>Cryptosporangiales</taxon>
        <taxon>Cryptosporangiaceae</taxon>
        <taxon>Cryptosporangium</taxon>
    </lineage>
</organism>
<keyword evidence="2" id="KW-0472">Membrane</keyword>
<dbReference type="InterPro" id="IPR009200">
    <property type="entry name" value="DUF1269_membrane"/>
</dbReference>
<gene>
    <name evidence="3" type="ORF">SAMN05443668_106175</name>
</gene>
<feature type="coiled-coil region" evidence="1">
    <location>
        <begin position="138"/>
        <end position="170"/>
    </location>
</feature>
<dbReference type="EMBL" id="FRCS01000006">
    <property type="protein sequence ID" value="SHN38986.1"/>
    <property type="molecule type" value="Genomic_DNA"/>
</dbReference>
<feature type="transmembrane region" description="Helical" evidence="2">
    <location>
        <begin position="64"/>
        <end position="86"/>
    </location>
</feature>
<dbReference type="AlphaFoldDB" id="A0A1M7R2L1"/>
<evidence type="ECO:0000256" key="1">
    <source>
        <dbReference type="SAM" id="Coils"/>
    </source>
</evidence>
<feature type="transmembrane region" description="Helical" evidence="2">
    <location>
        <begin position="92"/>
        <end position="112"/>
    </location>
</feature>
<accession>A0A1M7R2L1</accession>
<dbReference type="RefSeq" id="WP_073259485.1">
    <property type="nucleotide sequence ID" value="NZ_FRCS01000006.1"/>
</dbReference>
<keyword evidence="1" id="KW-0175">Coiled coil</keyword>
<dbReference type="Proteomes" id="UP000184440">
    <property type="component" value="Unassembled WGS sequence"/>
</dbReference>
<keyword evidence="2" id="KW-0812">Transmembrane</keyword>
<protein>
    <submittedName>
        <fullName evidence="3">Uncharacterized membrane protein</fullName>
    </submittedName>
</protein>
<evidence type="ECO:0000256" key="2">
    <source>
        <dbReference type="SAM" id="Phobius"/>
    </source>
</evidence>
<proteinExistence type="predicted"/>
<evidence type="ECO:0000313" key="4">
    <source>
        <dbReference type="Proteomes" id="UP000184440"/>
    </source>
</evidence>
<sequence>MAFDTFIAYVGVYRKVEDAEADYDLVKDLHHKAGLIDAYDAAVVERRANGKTKIVKKHETPTRVGGVLGSGFGLATGLVVALFPFAAIGGGLLAATTAGGAALGALAGHAAAGMSRNDLKELGEHLDAGTAGLVVIAVSDMASKVEREMRRAEKLEAKQLKADTAEIEQDAKAAGAGQG</sequence>
<dbReference type="OrthoDB" id="3295122at2"/>
<reference evidence="3 4" key="1">
    <citation type="submission" date="2016-11" db="EMBL/GenBank/DDBJ databases">
        <authorList>
            <person name="Jaros S."/>
            <person name="Januszkiewicz K."/>
            <person name="Wedrychowicz H."/>
        </authorList>
    </citation>
    <scope>NUCLEOTIDE SEQUENCE [LARGE SCALE GENOMIC DNA]</scope>
    <source>
        <strain evidence="3 4">DSM 46144</strain>
    </source>
</reference>
<name>A0A1M7R2L1_9ACTN</name>
<keyword evidence="4" id="KW-1185">Reference proteome</keyword>